<protein>
    <submittedName>
        <fullName evidence="2">Uncharacterized protein</fullName>
    </submittedName>
</protein>
<keyword evidence="3" id="KW-1185">Reference proteome</keyword>
<sequence>MVPLSIRKRKYVPTGVMSIVINLFYITVVIILICIAWVPGMRVNELRLPKKMNLRSICNEPKVAI</sequence>
<feature type="transmembrane region" description="Helical" evidence="1">
    <location>
        <begin position="12"/>
        <end position="38"/>
    </location>
</feature>
<name>A0A1B0BTU4_9MUSC</name>
<dbReference type="EnsemblMetazoa" id="GPPI040366-RA">
    <property type="protein sequence ID" value="GPPI040366-PA"/>
    <property type="gene ID" value="GPPI040366"/>
</dbReference>
<organism evidence="2 3">
    <name type="scientific">Glossina palpalis gambiensis</name>
    <dbReference type="NCBI Taxonomy" id="67801"/>
    <lineage>
        <taxon>Eukaryota</taxon>
        <taxon>Metazoa</taxon>
        <taxon>Ecdysozoa</taxon>
        <taxon>Arthropoda</taxon>
        <taxon>Hexapoda</taxon>
        <taxon>Insecta</taxon>
        <taxon>Pterygota</taxon>
        <taxon>Neoptera</taxon>
        <taxon>Endopterygota</taxon>
        <taxon>Diptera</taxon>
        <taxon>Brachycera</taxon>
        <taxon>Muscomorpha</taxon>
        <taxon>Hippoboscoidea</taxon>
        <taxon>Glossinidae</taxon>
        <taxon>Glossina</taxon>
    </lineage>
</organism>
<evidence type="ECO:0000313" key="2">
    <source>
        <dbReference type="EnsemblMetazoa" id="GPPI040366-PA"/>
    </source>
</evidence>
<evidence type="ECO:0000313" key="3">
    <source>
        <dbReference type="Proteomes" id="UP000092460"/>
    </source>
</evidence>
<keyword evidence="1" id="KW-1133">Transmembrane helix</keyword>
<evidence type="ECO:0000256" key="1">
    <source>
        <dbReference type="SAM" id="Phobius"/>
    </source>
</evidence>
<dbReference type="EMBL" id="JXJN01020357">
    <property type="status" value="NOT_ANNOTATED_CDS"/>
    <property type="molecule type" value="Genomic_DNA"/>
</dbReference>
<keyword evidence="1" id="KW-0472">Membrane</keyword>
<reference evidence="2" key="2">
    <citation type="submission" date="2020-05" db="UniProtKB">
        <authorList>
            <consortium name="EnsemblMetazoa"/>
        </authorList>
    </citation>
    <scope>IDENTIFICATION</scope>
    <source>
        <strain evidence="2">IAEA</strain>
    </source>
</reference>
<dbReference type="VEuPathDB" id="VectorBase:GPPI040366"/>
<accession>A0A1B0BTU4</accession>
<keyword evidence="1" id="KW-0812">Transmembrane</keyword>
<dbReference type="Proteomes" id="UP000092460">
    <property type="component" value="Unassembled WGS sequence"/>
</dbReference>
<reference evidence="3" key="1">
    <citation type="submission" date="2015-01" db="EMBL/GenBank/DDBJ databases">
        <authorList>
            <person name="Aksoy S."/>
            <person name="Warren W."/>
            <person name="Wilson R.K."/>
        </authorList>
    </citation>
    <scope>NUCLEOTIDE SEQUENCE [LARGE SCALE GENOMIC DNA]</scope>
    <source>
        <strain evidence="3">IAEA</strain>
    </source>
</reference>
<proteinExistence type="predicted"/>
<dbReference type="AlphaFoldDB" id="A0A1B0BTU4"/>